<accession>A0A0A7KFK2</accession>
<proteinExistence type="predicted"/>
<dbReference type="RefSeq" id="WP_039681644.1">
    <property type="nucleotide sequence ID" value="NZ_CP010028.1"/>
</dbReference>
<keyword evidence="1" id="KW-0472">Membrane</keyword>
<dbReference type="HOGENOM" id="CLU_2218785_0_0_0"/>
<keyword evidence="1" id="KW-1133">Transmembrane helix</keyword>
<dbReference type="STRING" id="1182571.QR90_01010"/>
<protein>
    <submittedName>
        <fullName evidence="2">Uncharacterized protein</fullName>
    </submittedName>
</protein>
<dbReference type="AlphaFoldDB" id="A0A0A7KFK2"/>
<dbReference type="KEGG" id="dsw:QR90_01010"/>
<sequence>MRAVLGRAVRVYLLALVCTVLSQFHTRTTYVLTQPCLPGATCAAPVREAGWPLPWIITALHPADEPLNLTAHELTPPVALALDLVFYGVLIVLIGQGLRWAGQSKK</sequence>
<name>A0A0A7KFK2_9DEIO</name>
<evidence type="ECO:0000313" key="2">
    <source>
        <dbReference type="EMBL" id="AIZ44009.1"/>
    </source>
</evidence>
<keyword evidence="1" id="KW-0812">Transmembrane</keyword>
<feature type="transmembrane region" description="Helical" evidence="1">
    <location>
        <begin position="78"/>
        <end position="98"/>
    </location>
</feature>
<dbReference type="EMBL" id="CP010028">
    <property type="protein sequence ID" value="AIZ44009.1"/>
    <property type="molecule type" value="Genomic_DNA"/>
</dbReference>
<evidence type="ECO:0000313" key="3">
    <source>
        <dbReference type="Proteomes" id="UP000030634"/>
    </source>
</evidence>
<gene>
    <name evidence="2" type="ORF">QR90_01010</name>
</gene>
<reference evidence="3" key="1">
    <citation type="submission" date="2014-11" db="EMBL/GenBank/DDBJ databases">
        <title>Hymenobacter sp. DG25B genome submission.</title>
        <authorList>
            <person name="Jung H.-Y."/>
            <person name="Kim M.K."/>
            <person name="Srinivasan S."/>
            <person name="Lim S."/>
        </authorList>
    </citation>
    <scope>NUCLEOTIDE SEQUENCE [LARGE SCALE GENOMIC DNA]</scope>
    <source>
        <strain evidence="3">DY59</strain>
    </source>
</reference>
<evidence type="ECO:0000256" key="1">
    <source>
        <dbReference type="SAM" id="Phobius"/>
    </source>
</evidence>
<organism evidence="2 3">
    <name type="scientific">Deinococcus radiopugnans</name>
    <dbReference type="NCBI Taxonomy" id="57497"/>
    <lineage>
        <taxon>Bacteria</taxon>
        <taxon>Thermotogati</taxon>
        <taxon>Deinococcota</taxon>
        <taxon>Deinococci</taxon>
        <taxon>Deinococcales</taxon>
        <taxon>Deinococcaceae</taxon>
        <taxon>Deinococcus</taxon>
    </lineage>
</organism>
<dbReference type="Proteomes" id="UP000030634">
    <property type="component" value="Chromosome"/>
</dbReference>